<dbReference type="Gene3D" id="3.80.10.10">
    <property type="entry name" value="Ribonuclease Inhibitor"/>
    <property type="match status" value="1"/>
</dbReference>
<dbReference type="GeneID" id="59352278"/>
<keyword evidence="2" id="KW-1185">Reference proteome</keyword>
<organism evidence="1 2">
    <name type="scientific">Mycena indigotica</name>
    <dbReference type="NCBI Taxonomy" id="2126181"/>
    <lineage>
        <taxon>Eukaryota</taxon>
        <taxon>Fungi</taxon>
        <taxon>Dikarya</taxon>
        <taxon>Basidiomycota</taxon>
        <taxon>Agaricomycotina</taxon>
        <taxon>Agaricomycetes</taxon>
        <taxon>Agaricomycetidae</taxon>
        <taxon>Agaricales</taxon>
        <taxon>Marasmiineae</taxon>
        <taxon>Mycenaceae</taxon>
        <taxon>Mycena</taxon>
    </lineage>
</organism>
<gene>
    <name evidence="1" type="ORF">MIND_01331400</name>
</gene>
<protein>
    <recommendedName>
        <fullName evidence="3">F-box domain-containing protein</fullName>
    </recommendedName>
</protein>
<evidence type="ECO:0008006" key="3">
    <source>
        <dbReference type="Google" id="ProtNLM"/>
    </source>
</evidence>
<comment type="caution">
    <text evidence="1">The sequence shown here is derived from an EMBL/GenBank/DDBJ whole genome shotgun (WGS) entry which is preliminary data.</text>
</comment>
<dbReference type="Proteomes" id="UP000636479">
    <property type="component" value="Unassembled WGS sequence"/>
</dbReference>
<dbReference type="OrthoDB" id="2841072at2759"/>
<proteinExistence type="predicted"/>
<sequence length="556" mass="62580">MHAALRVPELLDFICESLHRPLPPLSEVYEYQPGSELVRLACTCRAFYGSALRQLWRTVPLSAVLRLWPDDAWDTRSLGSPPRMTMVLKYARRLRDSDWDRIRAYEAHIRELIVVGSNPSLDVVLPTLASHLPITMFRNLNTLVWDRNADYIDLFLRTSVSHIVVEAYKLGTRLPLLLERISDSPCRLRSLTLTEGATRTPPSTSHSVFPNTPQVHHVFLEPISRFIITLTLCSAPLTNLHVPTLSMAGLSCLSRLASLHSLALDVLPRALALDSSEVWPFPELQELSITHEDTPLVARFLQRLRPGVPLRSFQVEFQPYPTADGQHDLFGALAACLGNATLEVLSLAVQDIYDEDSIRLLDDPELYVLPAETLRLLLSPAFKSLRHVTVASALGFGGDIDDDFLEDLARAWPAAETITLLGPAAVHRPACSLKSLASLQRECPALQALTLRFAVESVELSVPAREHPLTRLDVQNSPFLVDNLKPRRVARYLAALFPHLRAIATAGEYSEGFDSDSDEDEEEFDYGVNELPDHWLRYDREKRWHKLWKAVEARLN</sequence>
<dbReference type="EMBL" id="JACAZF010000015">
    <property type="protein sequence ID" value="KAF7290180.1"/>
    <property type="molecule type" value="Genomic_DNA"/>
</dbReference>
<dbReference type="AlphaFoldDB" id="A0A8H6RYP0"/>
<evidence type="ECO:0000313" key="2">
    <source>
        <dbReference type="Proteomes" id="UP000636479"/>
    </source>
</evidence>
<dbReference type="InterPro" id="IPR032675">
    <property type="entry name" value="LRR_dom_sf"/>
</dbReference>
<reference evidence="1" key="1">
    <citation type="submission" date="2020-05" db="EMBL/GenBank/DDBJ databases">
        <title>Mycena genomes resolve the evolution of fungal bioluminescence.</title>
        <authorList>
            <person name="Tsai I.J."/>
        </authorList>
    </citation>
    <scope>NUCLEOTIDE SEQUENCE</scope>
    <source>
        <strain evidence="1">171206Taipei</strain>
    </source>
</reference>
<dbReference type="RefSeq" id="XP_037213758.1">
    <property type="nucleotide sequence ID" value="XM_037369762.1"/>
</dbReference>
<name>A0A8H6RYP0_9AGAR</name>
<accession>A0A8H6RYP0</accession>
<evidence type="ECO:0000313" key="1">
    <source>
        <dbReference type="EMBL" id="KAF7290180.1"/>
    </source>
</evidence>